<dbReference type="GO" id="GO:0031419">
    <property type="term" value="F:cobalamin binding"/>
    <property type="evidence" value="ECO:0007669"/>
    <property type="project" value="InterPro"/>
</dbReference>
<dbReference type="RefSeq" id="WP_219823987.1">
    <property type="nucleotide sequence ID" value="NZ_CP154825.1"/>
</dbReference>
<comment type="caution">
    <text evidence="2">The sequence shown here is derived from an EMBL/GenBank/DDBJ whole genome shotgun (WGS) entry which is preliminary data.</text>
</comment>
<dbReference type="InterPro" id="IPR036594">
    <property type="entry name" value="Meth_synthase_dom"/>
</dbReference>
<dbReference type="Proteomes" id="UP000239203">
    <property type="component" value="Unassembled WGS sequence"/>
</dbReference>
<dbReference type="InterPro" id="IPR006158">
    <property type="entry name" value="Cobalamin-bd"/>
</dbReference>
<evidence type="ECO:0000313" key="2">
    <source>
        <dbReference type="EMBL" id="PPK67515.1"/>
    </source>
</evidence>
<dbReference type="InterPro" id="IPR003759">
    <property type="entry name" value="Cbl-bd_cap"/>
</dbReference>
<dbReference type="Gene3D" id="3.40.50.280">
    <property type="entry name" value="Cobalamin-binding domain"/>
    <property type="match status" value="1"/>
</dbReference>
<sequence>MAEQSDQSDAVLDALGRFDGALASVDVDAAVAAVEGLLDDGVDPATVLVDVISSAQRIVGDRWQRGEWTVAEEHAATAVAVSATEAVARYARRVPATRGRVVVACAEREWHALPAMIVGTALRGAGWEVTLLGASTPPLRLSQYLQDLGPDATAVSCSVLGALPTTRRFIEASTSAGIPVVVGGSAFGVDGRRATALGATAWAASARDAVAVVAELPTVVPEAAPLPGPAVGEQAALELIHHRLFTGLRERWALAAQVVTTEQLPLDSVAAVAVDVVNQALHAVWSALLTGDPTTLSETAAWTAALLFARGVEPGLVDELGRLLAADLRDFPLARDLVDRHWTDGALTAGRP</sequence>
<reference evidence="2 3" key="1">
    <citation type="submission" date="2018-02" db="EMBL/GenBank/DDBJ databases">
        <title>Genomic Encyclopedia of Archaeal and Bacterial Type Strains, Phase II (KMG-II): from individual species to whole genera.</title>
        <authorList>
            <person name="Goeker M."/>
        </authorList>
    </citation>
    <scope>NUCLEOTIDE SEQUENCE [LARGE SCALE GENOMIC DNA]</scope>
    <source>
        <strain evidence="2 3">YU 961-1</strain>
    </source>
</reference>
<feature type="domain" description="B12-binding" evidence="1">
    <location>
        <begin position="98"/>
        <end position="227"/>
    </location>
</feature>
<dbReference type="Pfam" id="PF02310">
    <property type="entry name" value="B12-binding"/>
    <property type="match status" value="1"/>
</dbReference>
<dbReference type="SUPFAM" id="SSF52242">
    <property type="entry name" value="Cobalamin (vitamin B12)-binding domain"/>
    <property type="match status" value="1"/>
</dbReference>
<keyword evidence="3" id="KW-1185">Reference proteome</keyword>
<organism evidence="2 3">
    <name type="scientific">Actinokineospora auranticolor</name>
    <dbReference type="NCBI Taxonomy" id="155976"/>
    <lineage>
        <taxon>Bacteria</taxon>
        <taxon>Bacillati</taxon>
        <taxon>Actinomycetota</taxon>
        <taxon>Actinomycetes</taxon>
        <taxon>Pseudonocardiales</taxon>
        <taxon>Pseudonocardiaceae</taxon>
        <taxon>Actinokineospora</taxon>
    </lineage>
</organism>
<dbReference type="PROSITE" id="PS51332">
    <property type="entry name" value="B12_BINDING"/>
    <property type="match status" value="1"/>
</dbReference>
<dbReference type="AlphaFoldDB" id="A0A2S6GQI4"/>
<name>A0A2S6GQI4_9PSEU</name>
<dbReference type="SUPFAM" id="SSF47644">
    <property type="entry name" value="Methionine synthase domain"/>
    <property type="match status" value="1"/>
</dbReference>
<dbReference type="Pfam" id="PF02607">
    <property type="entry name" value="B12-binding_2"/>
    <property type="match status" value="1"/>
</dbReference>
<dbReference type="EMBL" id="PTIX01000007">
    <property type="protein sequence ID" value="PPK67515.1"/>
    <property type="molecule type" value="Genomic_DNA"/>
</dbReference>
<accession>A0A2S6GQI4</accession>
<evidence type="ECO:0000259" key="1">
    <source>
        <dbReference type="PROSITE" id="PS51332"/>
    </source>
</evidence>
<dbReference type="GO" id="GO:0046872">
    <property type="term" value="F:metal ion binding"/>
    <property type="evidence" value="ECO:0007669"/>
    <property type="project" value="InterPro"/>
</dbReference>
<proteinExistence type="predicted"/>
<dbReference type="Gene3D" id="1.10.1240.10">
    <property type="entry name" value="Methionine synthase domain"/>
    <property type="match status" value="1"/>
</dbReference>
<gene>
    <name evidence="2" type="ORF">CLV40_107179</name>
</gene>
<protein>
    <submittedName>
        <fullName evidence="2">Methanogenic corrinoid protein MtbC1</fullName>
    </submittedName>
</protein>
<dbReference type="InterPro" id="IPR036724">
    <property type="entry name" value="Cobalamin-bd_sf"/>
</dbReference>
<evidence type="ECO:0000313" key="3">
    <source>
        <dbReference type="Proteomes" id="UP000239203"/>
    </source>
</evidence>